<dbReference type="EMBL" id="MTSL01000126">
    <property type="protein sequence ID" value="PJF18365.1"/>
    <property type="molecule type" value="Genomic_DNA"/>
</dbReference>
<evidence type="ECO:0000259" key="2">
    <source>
        <dbReference type="Pfam" id="PF07808"/>
    </source>
</evidence>
<sequence>MTPHADGLTVPRMSSGRGGKMVKGAKESAPDRPIFAKEEEYVDRAAERRNVVRQETKRLREEESWSPTRGEPKEETETVALDMEEARKLKGTIKHGEKQPIFRSKMAENVYKMIATEAQTLSKERVESFIPGRMAYLFDEGKSIVRTLVRGKREESLSEPPGFYETVQKAILPKAKKSIPSLDVDAVEDIFPNLEEYVFEARQRSEPVDKPVLFDTAKEIPQDLLPESLRKIATDGIAKTPMLDDYDECYPGHDSDDDEAHRTVTKKERAHKERQKLDRQVRQVNKVLDRLNKDKS</sequence>
<proteinExistence type="predicted"/>
<feature type="region of interest" description="Disordered" evidence="1">
    <location>
        <begin position="54"/>
        <end position="77"/>
    </location>
</feature>
<name>A0A2H9TKU0_9FUNG</name>
<reference evidence="3 4" key="1">
    <citation type="submission" date="2016-10" db="EMBL/GenBank/DDBJ databases">
        <title>The genome of Paramicrosporidium saccamoebae is the missing link in understanding Cryptomycota and Microsporidia evolution.</title>
        <authorList>
            <person name="Quandt C.A."/>
            <person name="Beaudet D."/>
            <person name="Corsaro D."/>
            <person name="Michel R."/>
            <person name="Corradi N."/>
            <person name="James T."/>
        </authorList>
    </citation>
    <scope>NUCLEOTIDE SEQUENCE [LARGE SCALE GENOMIC DNA]</scope>
    <source>
        <strain evidence="3 4">KSL3</strain>
    </source>
</reference>
<organism evidence="3 4">
    <name type="scientific">Paramicrosporidium saccamoebae</name>
    <dbReference type="NCBI Taxonomy" id="1246581"/>
    <lineage>
        <taxon>Eukaryota</taxon>
        <taxon>Fungi</taxon>
        <taxon>Fungi incertae sedis</taxon>
        <taxon>Cryptomycota</taxon>
        <taxon>Cryptomycota incertae sedis</taxon>
        <taxon>Paramicrosporidium</taxon>
    </lineage>
</organism>
<dbReference type="InterPro" id="IPR012916">
    <property type="entry name" value="RED_N"/>
</dbReference>
<evidence type="ECO:0000313" key="4">
    <source>
        <dbReference type="Proteomes" id="UP000240830"/>
    </source>
</evidence>
<evidence type="ECO:0000313" key="3">
    <source>
        <dbReference type="EMBL" id="PJF18365.1"/>
    </source>
</evidence>
<feature type="compositionally biased region" description="Basic and acidic residues" evidence="1">
    <location>
        <begin position="24"/>
        <end position="34"/>
    </location>
</feature>
<feature type="compositionally biased region" description="Basic and acidic residues" evidence="1">
    <location>
        <begin position="54"/>
        <end position="63"/>
    </location>
</feature>
<feature type="compositionally biased region" description="Basic and acidic residues" evidence="1">
    <location>
        <begin position="250"/>
        <end position="296"/>
    </location>
</feature>
<keyword evidence="4" id="KW-1185">Reference proteome</keyword>
<dbReference type="Pfam" id="PF07808">
    <property type="entry name" value="RED_N"/>
    <property type="match status" value="1"/>
</dbReference>
<comment type="caution">
    <text evidence="3">The sequence shown here is derived from an EMBL/GenBank/DDBJ whole genome shotgun (WGS) entry which is preliminary data.</text>
</comment>
<dbReference type="Proteomes" id="UP000240830">
    <property type="component" value="Unassembled WGS sequence"/>
</dbReference>
<accession>A0A2H9TKU0</accession>
<protein>
    <recommendedName>
        <fullName evidence="2">RED-like N-terminal domain-containing protein</fullName>
    </recommendedName>
</protein>
<feature type="domain" description="RED-like N-terminal" evidence="2">
    <location>
        <begin position="74"/>
        <end position="153"/>
    </location>
</feature>
<evidence type="ECO:0000256" key="1">
    <source>
        <dbReference type="SAM" id="MobiDB-lite"/>
    </source>
</evidence>
<feature type="region of interest" description="Disordered" evidence="1">
    <location>
        <begin position="1"/>
        <end position="34"/>
    </location>
</feature>
<feature type="region of interest" description="Disordered" evidence="1">
    <location>
        <begin position="243"/>
        <end position="296"/>
    </location>
</feature>
<dbReference type="AlphaFoldDB" id="A0A2H9TKU0"/>
<gene>
    <name evidence="3" type="ORF">PSACC_01772</name>
</gene>